<dbReference type="Gene3D" id="3.40.50.20">
    <property type="match status" value="2"/>
</dbReference>
<dbReference type="VEuPathDB" id="PlasmoDB:PfKH02_130011000"/>
<evidence type="ECO:0000256" key="6">
    <source>
        <dbReference type="ARBA" id="ARBA00047359"/>
    </source>
</evidence>
<dbReference type="PROSITE" id="PS51855">
    <property type="entry name" value="MGS"/>
    <property type="match status" value="1"/>
</dbReference>
<dbReference type="SUPFAM" id="SSF56059">
    <property type="entry name" value="Glutathione synthetase ATP-binding domain-like"/>
    <property type="match status" value="2"/>
</dbReference>
<dbReference type="FunFam" id="3.40.50.20:FF:000019">
    <property type="entry name" value="Carbamoyl phosphate synthetase II"/>
    <property type="match status" value="1"/>
</dbReference>
<keyword evidence="1 12" id="KW-0436">Ligase</keyword>
<dbReference type="PIR" id="T18410">
    <property type="entry name" value="T18410"/>
</dbReference>
<dbReference type="InterPro" id="IPR005479">
    <property type="entry name" value="CPAse_ATP-bd"/>
</dbReference>
<dbReference type="Gene3D" id="3.30.470.20">
    <property type="entry name" value="ATP-grasp fold, B domain"/>
    <property type="match status" value="2"/>
</dbReference>
<keyword evidence="9" id="KW-0812">Transmembrane</keyword>
<dbReference type="FunFam" id="3.40.50.1380:FF:000016">
    <property type="entry name" value="Carbamoyl phosphate synthetase II"/>
    <property type="match status" value="1"/>
</dbReference>
<dbReference type="PROSITE" id="PS51273">
    <property type="entry name" value="GATASE_TYPE_1"/>
    <property type="match status" value="1"/>
</dbReference>
<dbReference type="FunFam" id="3.40.50.20:FF:000033">
    <property type="entry name" value="Carbamoyl-phosphate synthase, large subunit"/>
    <property type="match status" value="1"/>
</dbReference>
<feature type="transmembrane region" description="Helical" evidence="9">
    <location>
        <begin position="7"/>
        <end position="25"/>
    </location>
</feature>
<accession>Q27732</accession>
<keyword evidence="9" id="KW-0472">Membrane</keyword>
<dbReference type="Gene3D" id="1.10.1030.10">
    <property type="entry name" value="Carbamoyl-phosphate synthetase, large subunit oligomerisation domain"/>
    <property type="match status" value="1"/>
</dbReference>
<sequence length="2391" mass="275677">MYISFKYNLYIYIYIYIYIFVLIDFKTVGRLILEDGNEFVGYSVGYEGCKGNNSISCHKEYRNIINNDNSKNSNNSFCNNEENNLKDDLLYKNSRLENEDFIVTGEVIFNTAMVGYPEALTDPSYFGQILVLTFPSIGNYGIEKVKHDETFGLVQNFESNKIQVQGLVICEYSKQSYHYNSYITLSEWLKIYKIPCIGGIDTRALTKLLREKGSMLGKIVIYKNRQHINKLYKEINLFDPGNIDTLKYVCNHFIRVIKLNNITYNYKNKEEFNYTNEMITNDSSMEDHDNEINGSISNFNNCPSISSFDKSESKNVINHTLLRDKMNLITSSEEYLKDLHNCNFSNSSDKNDSFFKLYGICEYDKYLIDLEENASFHYNNVDEYGYYDVNKNTNILSNNKIEQNNNNENNKNNKNNNNNEVDYIKKDEDNNVNSKVFYSQYNNNAQNNEHTEFNLNNDYSTYIRKKMKNEEFLNLVNKRKVDHKEKIIVIVDCGIKNSIIKNLIRHGMDLPLTYIIVPYYYNFNHIDYDAVLLSNGPGDPKKCDFLIKNLKDSLTKNKIIFGICLGNQLLGISLGCDTYKMKYGNRGVNQPVIQLVDNICYITSQNHGYCLKKKSILKRKELAISYINANDKSIEGISHKNGRFYSVQFHPEGNNGPEDTSFLFKNFLLDIFNKKKQYREYLGYNIIYIKKKVLLLGSGGLCIGQAGEFDYSGTQAIKSLKECGIYVILVNPNIATVQTSKGLADKVYFLPVNCEFVEKIIKKEKPDFILCTFGGQTALNCALMLDQKKVLKKNNCQCLGTSLESIRITENRTLFAEKLKEINERIAPYGSAKNVNQAIDIANKIGYPILVRTTFSLGGLNSSFINNEEELIEKCNKIFLQTDNEIFIDKSLQGWKEIEYELLRDNKNNCIAICNMENIDPLGIHTGDSIVVAPSQTLSNYEYYKFREIALKVITHLNIIGECNIQFGINPQTGEYCIIEVNARLSRSSALASKATGYPLAYISAKIALGYDLISLKNSITKKTTACFEPSLDYITTKIPRWDLNKFEFASNTMNSSMKSVGEVMSIGRTFEESIQKSLRCIDDNYLGFSNTYCIDWDEKKIIEELKNPSPKRIDAIHQAFHLNMPMDKIHELTHIDYWFLHKFYNIYNLQNKLKTLKLEQLSFNDLKYFKKHGFSDKQIAHYLSFNTSDNNNNNNNISSCRVTENDVMKYREKLGLFPHIKVIDTLSAEFPALTNYLYLTYQGQEHDVLPLNMKRKKICTLNNKRNANKKKVHVKNHLYNEVVDDKDTQLHKENNNNNNMNSGNVENKCKLNKESYGYNNSSNCINTNNINIENNICHDISINKNIKVTINNSNNSISNNENVETNLNCVSERAGSHHIYGKEEKSIGSDDTNILSAQNSNNNFSCNNENMNKANVDVNVLENDTKKREDINTTTVFMEGQNSVINNKNKENSSLLKGDEEDIVMVNLKKENNYNSVINNVDCRKKDMDGKNINDECKTYKKNKYKDMGLNNNIVDELSNGTSHSTNDHLYLDNFNTSDEEIGNNKNMDMYLSKEKSISNKNPGNSYYVVDSVYNNEYKINKMKELIDNENLNDEYNNNVNMNCSNYNNASAFVNGKDRNDNLENDCIEKNMDHTYKHYNRLNNRRSTNERMMLMVNNEKESNHEKGHRRNGLNKKNKEKNMEKNKGKNKDKKNYHYVNHKRNNEYNSNNIESKFNNYVDDINKKEYYEDENDIYYFTHSSQGNNDDLSNDNYLSSEELNTDEYDDDYYYDEDEEDDYDDDNDDDDDDDDDGEDEEDNDYYNDDGYDSYNSLSSSRISDVSSVIYSGNENIFNEKYNDIGFKIIDNRNEKEKEKKKCFIVLGCGCYRIGSSVEFDWSAIHCVKTIRKLNHKAILINCNPETVSTDYDESDRLYFDEITTEVIKFIYNFENSNGVIIAFGGQTSNNLVFSLYKNNVNILGSVHKVLIVVKIGINFRTYVILKIDQPKWNKFTKLSKAIQFANEVKFPVLVRPSYVLSGAAMRVVNCFEELKNFLMKAAIVSKDNPVVISKFIENAKEIEIDCVSKNGKIINYAISEHVENAGVHSGDATLILPAQNIYVETHRKIKKISEKISKSLNISGPFNIQFICHQNEIKIIECNLRASRTFPFISKALNLNFIDLATRILMGYDVKPINISLIDLEYTAVKAPIFSFNRLHGSDCILGVEMKSTGEVACFGLNKYEALLKSLIATGMKLPKKSILISIKNLNNKLAFEEPFQLLFLMGFTIYATEGTYDFYSKFLESFNVNKGSKFHQRLIKVHNKNAENISPNTTDLIMNHKVEMVINITDTLKTKVSSNGYKIRRLASDFQVPLITNMKLCSLFIDSLYRKFSRQKERKSFYTIKSYDEYISLV</sequence>
<dbReference type="SMART" id="SM00851">
    <property type="entry name" value="MGS"/>
    <property type="match status" value="1"/>
</dbReference>
<dbReference type="InterPro" id="IPR036480">
    <property type="entry name" value="CarbP_synth_ssu_N_sf"/>
</dbReference>
<dbReference type="VEuPathDB" id="PlasmoDB:PfCD01_130013600"/>
<dbReference type="FunFam" id="3.30.470.20:FF:000001">
    <property type="entry name" value="Carbamoyl-phosphate synthase large chain"/>
    <property type="match status" value="1"/>
</dbReference>
<evidence type="ECO:0000259" key="11">
    <source>
        <dbReference type="PROSITE" id="PS51855"/>
    </source>
</evidence>
<dbReference type="CDD" id="cd01744">
    <property type="entry name" value="GATase1_CPSase"/>
    <property type="match status" value="1"/>
</dbReference>
<dbReference type="Gene3D" id="3.40.50.880">
    <property type="match status" value="1"/>
</dbReference>
<dbReference type="VEuPathDB" id="PlasmoDB:PfNF135_130013100"/>
<dbReference type="VEuPathDB" id="PlasmoDB:PfNF166_130013700"/>
<dbReference type="InterPro" id="IPR017926">
    <property type="entry name" value="GATASE"/>
</dbReference>
<dbReference type="EMBL" id="L32150">
    <property type="protein sequence ID" value="AAA29522.1"/>
    <property type="molecule type" value="Genomic_DNA"/>
</dbReference>
<evidence type="ECO:0000256" key="7">
    <source>
        <dbReference type="PROSITE-ProRule" id="PRU00409"/>
    </source>
</evidence>
<dbReference type="Pfam" id="PF00988">
    <property type="entry name" value="CPSase_sm_chain"/>
    <property type="match status" value="1"/>
</dbReference>
<dbReference type="VEuPathDB" id="PlasmoDB:PfHB3_130014400"/>
<dbReference type="VEuPathDB" id="PlasmoDB:PfNF54_130013400"/>
<dbReference type="InterPro" id="IPR005483">
    <property type="entry name" value="CPSase_dom"/>
</dbReference>
<dbReference type="SUPFAM" id="SSF52440">
    <property type="entry name" value="PreATP-grasp domain"/>
    <property type="match status" value="2"/>
</dbReference>
<dbReference type="SMART" id="SM01097">
    <property type="entry name" value="CPSase_sm_chain"/>
    <property type="match status" value="1"/>
</dbReference>
<feature type="region of interest" description="Disordered" evidence="8">
    <location>
        <begin position="400"/>
        <end position="420"/>
    </location>
</feature>
<dbReference type="GO" id="GO:0004087">
    <property type="term" value="F:carbamoyl-phosphate synthase (ammonia) activity"/>
    <property type="evidence" value="ECO:0007669"/>
    <property type="project" value="UniProtKB-EC"/>
</dbReference>
<dbReference type="GO" id="GO:0006541">
    <property type="term" value="P:glutamine metabolic process"/>
    <property type="evidence" value="ECO:0007669"/>
    <property type="project" value="TreeGrafter"/>
</dbReference>
<proteinExistence type="predicted"/>
<feature type="region of interest" description="Disordered" evidence="8">
    <location>
        <begin position="1760"/>
        <end position="1810"/>
    </location>
</feature>
<dbReference type="VEuPathDB" id="PlasmoDB:Pf7G8-2_000411300"/>
<dbReference type="Pfam" id="PF02787">
    <property type="entry name" value="CPSase_L_D3"/>
    <property type="match status" value="1"/>
</dbReference>
<keyword evidence="2" id="KW-0677">Repeat</keyword>
<evidence type="ECO:0000313" key="12">
    <source>
        <dbReference type="EMBL" id="AAA29522.1"/>
    </source>
</evidence>
<dbReference type="VEuPathDB" id="PlasmoDB:PfTG01_130013800"/>
<dbReference type="Pfam" id="PF02142">
    <property type="entry name" value="MGS"/>
    <property type="match status" value="1"/>
</dbReference>
<evidence type="ECO:0000256" key="4">
    <source>
        <dbReference type="ARBA" id="ARBA00022840"/>
    </source>
</evidence>
<dbReference type="CDD" id="cd01423">
    <property type="entry name" value="MGS_CPS_I_III"/>
    <property type="match status" value="1"/>
</dbReference>
<dbReference type="VEuPathDB" id="PlasmoDB:PfKE01_130013700"/>
<dbReference type="VEuPathDB" id="PlasmoDB:PfML01_130011000"/>
<dbReference type="InterPro" id="IPR011607">
    <property type="entry name" value="MGS-like_dom"/>
</dbReference>
<dbReference type="PROSITE" id="PS00867">
    <property type="entry name" value="CPSASE_2"/>
    <property type="match status" value="2"/>
</dbReference>
<keyword evidence="3 7" id="KW-0547">Nucleotide-binding</keyword>
<feature type="compositionally biased region" description="Acidic residues" evidence="8">
    <location>
        <begin position="1760"/>
        <end position="1807"/>
    </location>
</feature>
<dbReference type="SUPFAM" id="SSF52021">
    <property type="entry name" value="Carbamoyl phosphate synthetase, small subunit N-terminal domain"/>
    <property type="match status" value="1"/>
</dbReference>
<dbReference type="Gene3D" id="3.30.1490.20">
    <property type="entry name" value="ATP-grasp fold, A domain"/>
    <property type="match status" value="1"/>
</dbReference>
<feature type="compositionally biased region" description="Basic and acidic residues" evidence="8">
    <location>
        <begin position="1680"/>
        <end position="1695"/>
    </location>
</feature>
<dbReference type="InterPro" id="IPR002474">
    <property type="entry name" value="CarbamoylP_synth_ssu_N"/>
</dbReference>
<dbReference type="VEuPathDB" id="PlasmoDB:PfSN01_130011100"/>
<dbReference type="VEuPathDB" id="PlasmoDB:PfKH01_130012300"/>
<evidence type="ECO:0000256" key="3">
    <source>
        <dbReference type="ARBA" id="ARBA00022741"/>
    </source>
</evidence>
<dbReference type="SMART" id="SM01096">
    <property type="entry name" value="CPSase_L_D3"/>
    <property type="match status" value="1"/>
</dbReference>
<evidence type="ECO:0000256" key="2">
    <source>
        <dbReference type="ARBA" id="ARBA00022737"/>
    </source>
</evidence>
<dbReference type="SUPFAM" id="SSF52335">
    <property type="entry name" value="Methylglyoxal synthase-like"/>
    <property type="match status" value="1"/>
</dbReference>
<dbReference type="VEuPathDB" id="PlasmoDB:PfGN01_130014800"/>
<dbReference type="PROSITE" id="PS00866">
    <property type="entry name" value="CPSASE_1"/>
    <property type="match status" value="1"/>
</dbReference>
<keyword evidence="4 7" id="KW-0067">ATP-binding</keyword>
<keyword evidence="9" id="KW-1133">Transmembrane helix</keyword>
<feature type="domain" description="MGS-like" evidence="11">
    <location>
        <begin position="2232"/>
        <end position="2391"/>
    </location>
</feature>
<feature type="domain" description="ATP-grasp" evidence="10">
    <location>
        <begin position="816"/>
        <end position="1009"/>
    </location>
</feature>
<dbReference type="Pfam" id="PF25596">
    <property type="entry name" value="CPSase_L_D1"/>
    <property type="match status" value="2"/>
</dbReference>
<dbReference type="InterPro" id="IPR013815">
    <property type="entry name" value="ATP_grasp_subdomain_1"/>
</dbReference>
<dbReference type="VEuPathDB" id="PlasmoDB:PfDd2_130013900"/>
<dbReference type="VEuPathDB" id="PlasmoDB:PfGA01_130014100"/>
<dbReference type="VEuPathDB" id="PlasmoDB:PfIT_130013300"/>
<dbReference type="Pfam" id="PF00117">
    <property type="entry name" value="GATase"/>
    <property type="match status" value="1"/>
</dbReference>
<evidence type="ECO:0000256" key="1">
    <source>
        <dbReference type="ARBA" id="ARBA00022598"/>
    </source>
</evidence>
<dbReference type="GO" id="GO:0005524">
    <property type="term" value="F:ATP binding"/>
    <property type="evidence" value="ECO:0007669"/>
    <property type="project" value="UniProtKB-UniRule"/>
</dbReference>
<evidence type="ECO:0000259" key="10">
    <source>
        <dbReference type="PROSITE" id="PS50975"/>
    </source>
</evidence>
<evidence type="ECO:0000256" key="8">
    <source>
        <dbReference type="SAM" id="MobiDB-lite"/>
    </source>
</evidence>
<feature type="domain" description="ATP-grasp" evidence="10">
    <location>
        <begin position="1975"/>
        <end position="2166"/>
    </location>
</feature>
<dbReference type="FunFam" id="3.30.1490.20:FF:000001">
    <property type="entry name" value="Carbamoyl-phosphate synthase large chain"/>
    <property type="match status" value="1"/>
</dbReference>
<organism evidence="12">
    <name type="scientific">Plasmodium falciparum</name>
    <name type="common">malaria parasite P. falciparum</name>
    <dbReference type="NCBI Taxonomy" id="5833"/>
    <lineage>
        <taxon>Eukaryota</taxon>
        <taxon>Sar</taxon>
        <taxon>Alveolata</taxon>
        <taxon>Apicomplexa</taxon>
        <taxon>Aconoidasida</taxon>
        <taxon>Haemosporida</taxon>
        <taxon>Plasmodiidae</taxon>
        <taxon>Plasmodium</taxon>
        <taxon>Plasmodium (Laverania)</taxon>
    </lineage>
</organism>
<dbReference type="Pfam" id="PF02786">
    <property type="entry name" value="CPSase_L_D2"/>
    <property type="match status" value="2"/>
</dbReference>
<dbReference type="InterPro" id="IPR011761">
    <property type="entry name" value="ATP-grasp"/>
</dbReference>
<dbReference type="PRINTS" id="PR00099">
    <property type="entry name" value="CPSGATASE"/>
</dbReference>
<name>Q27732_PLAFA</name>
<dbReference type="VEuPathDB" id="PlasmoDB:PfGB4_130014000"/>
<dbReference type="InterPro" id="IPR029062">
    <property type="entry name" value="Class_I_gatase-like"/>
</dbReference>
<dbReference type="VEuPathDB" id="PlasmoDB:PfSD01_130014800"/>
<dbReference type="InterPro" id="IPR058047">
    <property type="entry name" value="CPSase_preATP-grasp"/>
</dbReference>
<dbReference type="PROSITE" id="PS50975">
    <property type="entry name" value="ATP_GRASP"/>
    <property type="match status" value="2"/>
</dbReference>
<protein>
    <recommendedName>
        <fullName evidence="5">carbamoyl-phosphate synthase (ammonia)</fullName>
        <ecNumber evidence="5">6.3.4.16</ecNumber>
    </recommendedName>
</protein>
<dbReference type="InterPro" id="IPR036914">
    <property type="entry name" value="MGS-like_dom_sf"/>
</dbReference>
<feature type="compositionally biased region" description="Basic residues" evidence="8">
    <location>
        <begin position="1667"/>
        <end position="1679"/>
    </location>
</feature>
<dbReference type="FunFam" id="3.30.470.20:FF:000051">
    <property type="entry name" value="Carbamoyl phosphate synthetase II"/>
    <property type="match status" value="1"/>
</dbReference>
<dbReference type="PANTHER" id="PTHR11405:SF5">
    <property type="entry name" value="CAD PROTEIN"/>
    <property type="match status" value="1"/>
</dbReference>
<evidence type="ECO:0000256" key="5">
    <source>
        <dbReference type="ARBA" id="ARBA00044063"/>
    </source>
</evidence>
<dbReference type="SUPFAM" id="SSF48108">
    <property type="entry name" value="Carbamoyl phosphate synthetase, large subunit connection domain"/>
    <property type="match status" value="1"/>
</dbReference>
<dbReference type="Gene3D" id="3.50.30.20">
    <property type="entry name" value="Carbamoyl-phosphate synthase small subunit, N-terminal domain"/>
    <property type="match status" value="1"/>
</dbReference>
<dbReference type="GO" id="GO:0046872">
    <property type="term" value="F:metal ion binding"/>
    <property type="evidence" value="ECO:0007669"/>
    <property type="project" value="InterPro"/>
</dbReference>
<dbReference type="FunFam" id="3.40.50.880:FF:000106">
    <property type="entry name" value="Carbamoyl-phosphate synthase, large subunit"/>
    <property type="match status" value="1"/>
</dbReference>
<dbReference type="GO" id="GO:0005737">
    <property type="term" value="C:cytoplasm"/>
    <property type="evidence" value="ECO:0007669"/>
    <property type="project" value="TreeGrafter"/>
</dbReference>
<evidence type="ECO:0000256" key="9">
    <source>
        <dbReference type="SAM" id="Phobius"/>
    </source>
</evidence>
<reference evidence="12" key="1">
    <citation type="submission" date="1994-05" db="EMBL/GenBank/DDBJ databases">
        <title>Characterisation of the Carbamoyl Phosphate Synthetase Gene from Plasmodium falciparum.</title>
        <authorList>
            <person name="Flores M.V.C."/>
            <person name="O'Sullivan W.J."/>
            <person name="Stewart T.S."/>
        </authorList>
    </citation>
    <scope>NUCLEOTIDE SEQUENCE</scope>
    <source>
        <strain evidence="12">FCQ27</strain>
    </source>
</reference>
<comment type="catalytic activity">
    <reaction evidence="6">
        <text>hydrogencarbonate + NH4(+) + 2 ATP = carbamoyl phosphate + 2 ADP + phosphate + 2 H(+)</text>
        <dbReference type="Rhea" id="RHEA:18029"/>
        <dbReference type="ChEBI" id="CHEBI:15378"/>
        <dbReference type="ChEBI" id="CHEBI:17544"/>
        <dbReference type="ChEBI" id="CHEBI:28938"/>
        <dbReference type="ChEBI" id="CHEBI:30616"/>
        <dbReference type="ChEBI" id="CHEBI:43474"/>
        <dbReference type="ChEBI" id="CHEBI:58228"/>
        <dbReference type="ChEBI" id="CHEBI:456216"/>
        <dbReference type="EC" id="6.3.4.16"/>
    </reaction>
</comment>
<dbReference type="SUPFAM" id="SSF52317">
    <property type="entry name" value="Class I glutamine amidotransferase-like"/>
    <property type="match status" value="1"/>
</dbReference>
<dbReference type="PANTHER" id="PTHR11405">
    <property type="entry name" value="CARBAMOYLTRANSFERASE FAMILY MEMBER"/>
    <property type="match status" value="1"/>
</dbReference>
<dbReference type="VEuPathDB" id="PlasmoDB:PF3D7_1308200"/>
<dbReference type="GO" id="GO:0004088">
    <property type="term" value="F:carbamoyl-phosphate synthase (glutamine-hydrolyzing) activity"/>
    <property type="evidence" value="ECO:0007669"/>
    <property type="project" value="TreeGrafter"/>
</dbReference>
<dbReference type="EC" id="6.3.4.16" evidence="5"/>
<feature type="region of interest" description="Disordered" evidence="8">
    <location>
        <begin position="1659"/>
        <end position="1698"/>
    </location>
</feature>
<dbReference type="FunFam" id="1.10.1030.10:FF:000003">
    <property type="entry name" value="Carbamoyl-phosphate synthase, large subunit"/>
    <property type="match status" value="1"/>
</dbReference>
<dbReference type="NCBIfam" id="NF003671">
    <property type="entry name" value="PRK05294.1"/>
    <property type="match status" value="1"/>
</dbReference>
<dbReference type="PRINTS" id="PR00096">
    <property type="entry name" value="GATASE"/>
</dbReference>
<reference evidence="12" key="2">
    <citation type="submission" date="1994-05" db="EMBL/GenBank/DDBJ databases">
        <title>Molecular Biology of Pyrimidine Biosynthesis in the Human Malarial Parasite Plasmodium falciparum.</title>
        <authorList>
            <person name="Flores M.V.C."/>
        </authorList>
    </citation>
    <scope>NUCLEOTIDE SEQUENCE</scope>
    <source>
        <strain evidence="12">FCQ27</strain>
    </source>
</reference>
<dbReference type="InterPro" id="IPR035686">
    <property type="entry name" value="CPSase_GATase1"/>
</dbReference>
<dbReference type="Gene3D" id="3.40.50.1380">
    <property type="entry name" value="Methylglyoxal synthase-like domain"/>
    <property type="match status" value="1"/>
</dbReference>
<dbReference type="InterPro" id="IPR016185">
    <property type="entry name" value="PreATP-grasp_dom_sf"/>
</dbReference>
<dbReference type="VEuPathDB" id="PlasmoDB:Pf7G8_130012500"/>
<dbReference type="InterPro" id="IPR036897">
    <property type="entry name" value="CarbamoylP_synth_lsu_oligo_sf"/>
</dbReference>
<dbReference type="InterPro" id="IPR005480">
    <property type="entry name" value="CPSase_lsu_oligo"/>
</dbReference>
<dbReference type="PRINTS" id="PR00098">
    <property type="entry name" value="CPSASE"/>
</dbReference>